<sequence length="325" mass="36170">MTIVVGVDIAKKTFDIAVLQSNGKYRTKGNLSNDSSGFRAFEQWLQQYAEPGAWIVVEATNIYHEALGDFLLARGYRVCVMNPARIASYAQSQMQRVKTDKVDAKLIALYGARHVGDLQPWQPEPLSVRQLQALVRRYEELKELFQMEVNRLETAKTDPVKESILSVAAHLERQIEQTAKAIRDHIDDDPDLRGKRDLLKSIDGISDQTAALLLAELGTISRFDSARAVVAFAGLNPRLRESGQHKGQTSISKMGSRLLRAGLFMPAISAMRHNAPIRALRIRLKKNGKVGKQIICAAMRKLLQIAYGVLKSGQPFNPELALARG</sequence>
<dbReference type="STRING" id="1301098.PKB_1842"/>
<dbReference type="PATRIC" id="fig|1301098.3.peg.1827"/>
<evidence type="ECO:0000313" key="5">
    <source>
        <dbReference type="Proteomes" id="UP000025241"/>
    </source>
</evidence>
<evidence type="ECO:0000259" key="2">
    <source>
        <dbReference type="Pfam" id="PF01548"/>
    </source>
</evidence>
<dbReference type="GO" id="GO:0004803">
    <property type="term" value="F:transposase activity"/>
    <property type="evidence" value="ECO:0007669"/>
    <property type="project" value="InterPro"/>
</dbReference>
<keyword evidence="1" id="KW-0175">Coiled coil</keyword>
<dbReference type="EMBL" id="HG322950">
    <property type="protein sequence ID" value="CDF83192.1"/>
    <property type="molecule type" value="Genomic_DNA"/>
</dbReference>
<dbReference type="RefSeq" id="WP_043250958.1">
    <property type="nucleotide sequence ID" value="NZ_HG322950.1"/>
</dbReference>
<dbReference type="InterPro" id="IPR003346">
    <property type="entry name" value="Transposase_20"/>
</dbReference>
<dbReference type="InterPro" id="IPR047650">
    <property type="entry name" value="Transpos_IS110"/>
</dbReference>
<dbReference type="PANTHER" id="PTHR33055:SF3">
    <property type="entry name" value="PUTATIVE TRANSPOSASE FOR IS117-RELATED"/>
    <property type="match status" value="1"/>
</dbReference>
<feature type="domain" description="Transposase IS110-like N-terminal" evidence="2">
    <location>
        <begin position="5"/>
        <end position="153"/>
    </location>
</feature>
<evidence type="ECO:0000256" key="1">
    <source>
        <dbReference type="SAM" id="Coils"/>
    </source>
</evidence>
<dbReference type="HOGENOM" id="CLU_036902_5_0_6"/>
<keyword evidence="5" id="KW-1185">Reference proteome</keyword>
<dbReference type="Pfam" id="PF02371">
    <property type="entry name" value="Transposase_20"/>
    <property type="match status" value="1"/>
</dbReference>
<evidence type="ECO:0000313" key="4">
    <source>
        <dbReference type="EMBL" id="CDF83192.1"/>
    </source>
</evidence>
<gene>
    <name evidence="4" type="ORF">PKB_1842</name>
</gene>
<dbReference type="InterPro" id="IPR002525">
    <property type="entry name" value="Transp_IS110-like_N"/>
</dbReference>
<dbReference type="NCBIfam" id="NF033542">
    <property type="entry name" value="transpos_IS110"/>
    <property type="match status" value="1"/>
</dbReference>
<dbReference type="GO" id="GO:0006313">
    <property type="term" value="P:DNA transposition"/>
    <property type="evidence" value="ECO:0007669"/>
    <property type="project" value="InterPro"/>
</dbReference>
<reference evidence="4 5" key="1">
    <citation type="submission" date="2013-03" db="EMBL/GenBank/DDBJ databases">
        <authorList>
            <person name="Linke B."/>
        </authorList>
    </citation>
    <scope>NUCLEOTIDE SEQUENCE [LARGE SCALE GENOMIC DNA]</scope>
    <source>
        <strain evidence="4 5">B13</strain>
    </source>
</reference>
<name>A0A024HFC2_PSEKB</name>
<dbReference type="GO" id="GO:0003677">
    <property type="term" value="F:DNA binding"/>
    <property type="evidence" value="ECO:0007669"/>
    <property type="project" value="InterPro"/>
</dbReference>
<dbReference type="Pfam" id="PF01548">
    <property type="entry name" value="DEDD_Tnp_IS110"/>
    <property type="match status" value="1"/>
</dbReference>
<reference evidence="4 5" key="2">
    <citation type="submission" date="2014-05" db="EMBL/GenBank/DDBJ databases">
        <title>Genome sequence of the 3-chlorobenzoate degrading bacterium Pseudomonas knackmussii B13 shows multiple evidence for horizontal gene transfer.</title>
        <authorList>
            <person name="Miyazaki R."/>
            <person name="Bertelli C."/>
            <person name="Falquet L."/>
            <person name="Robinson-Rechavi M."/>
            <person name="Gharib W."/>
            <person name="Roy S."/>
            <person name="Van der Meer J.R."/>
        </authorList>
    </citation>
    <scope>NUCLEOTIDE SEQUENCE [LARGE SCALE GENOMIC DNA]</scope>
    <source>
        <strain evidence="4 5">B13</strain>
    </source>
</reference>
<dbReference type="PANTHER" id="PTHR33055">
    <property type="entry name" value="TRANSPOSASE FOR INSERTION SEQUENCE ELEMENT IS1111A"/>
    <property type="match status" value="1"/>
</dbReference>
<proteinExistence type="predicted"/>
<organism evidence="4 5">
    <name type="scientific">Pseudomonas knackmussii (strain DSM 6978 / CCUG 54928 / LMG 23759 / B13)</name>
    <dbReference type="NCBI Taxonomy" id="1301098"/>
    <lineage>
        <taxon>Bacteria</taxon>
        <taxon>Pseudomonadati</taxon>
        <taxon>Pseudomonadota</taxon>
        <taxon>Gammaproteobacteria</taxon>
        <taxon>Pseudomonadales</taxon>
        <taxon>Pseudomonadaceae</taxon>
        <taxon>Pseudomonas</taxon>
    </lineage>
</organism>
<evidence type="ECO:0000259" key="3">
    <source>
        <dbReference type="Pfam" id="PF02371"/>
    </source>
</evidence>
<protein>
    <submittedName>
        <fullName evidence="4">Transposase/IS110/IS902 family protein</fullName>
    </submittedName>
</protein>
<dbReference type="KEGG" id="pkc:PKB_1842"/>
<dbReference type="Proteomes" id="UP000025241">
    <property type="component" value="Chromosome I"/>
</dbReference>
<feature type="coiled-coil region" evidence="1">
    <location>
        <begin position="128"/>
        <end position="188"/>
    </location>
</feature>
<dbReference type="OrthoDB" id="9795150at2"/>
<feature type="domain" description="Transposase IS116/IS110/IS902 C-terminal" evidence="3">
    <location>
        <begin position="197"/>
        <end position="279"/>
    </location>
</feature>
<accession>A0A024HFC2</accession>
<dbReference type="AlphaFoldDB" id="A0A024HFC2"/>
<dbReference type="eggNOG" id="COG3547">
    <property type="taxonomic scope" value="Bacteria"/>
</dbReference>